<keyword evidence="2" id="KW-1185">Reference proteome</keyword>
<proteinExistence type="predicted"/>
<dbReference type="VEuPathDB" id="VectorBase:GPPI012170"/>
<dbReference type="Gene3D" id="1.25.40.10">
    <property type="entry name" value="Tetratricopeptide repeat domain"/>
    <property type="match status" value="1"/>
</dbReference>
<dbReference type="InterPro" id="IPR011990">
    <property type="entry name" value="TPR-like_helical_dom_sf"/>
</dbReference>
<accession>A0A1B0AXN2</accession>
<dbReference type="AlphaFoldDB" id="A0A1B0AXN2"/>
<reference evidence="1" key="2">
    <citation type="submission" date="2020-05" db="UniProtKB">
        <authorList>
            <consortium name="EnsemblMetazoa"/>
        </authorList>
    </citation>
    <scope>IDENTIFICATION</scope>
    <source>
        <strain evidence="1">IAEA</strain>
    </source>
</reference>
<dbReference type="STRING" id="67801.A0A1B0AXN2"/>
<dbReference type="Proteomes" id="UP000092460">
    <property type="component" value="Unassembled WGS sequence"/>
</dbReference>
<evidence type="ECO:0000313" key="1">
    <source>
        <dbReference type="EnsemblMetazoa" id="GPPI012170-PA"/>
    </source>
</evidence>
<reference evidence="2" key="1">
    <citation type="submission" date="2015-01" db="EMBL/GenBank/DDBJ databases">
        <authorList>
            <person name="Aksoy S."/>
            <person name="Warren W."/>
            <person name="Wilson R.K."/>
        </authorList>
    </citation>
    <scope>NUCLEOTIDE SEQUENCE [LARGE SCALE GENOMIC DNA]</scope>
    <source>
        <strain evidence="2">IAEA</strain>
    </source>
</reference>
<organism evidence="1 2">
    <name type="scientific">Glossina palpalis gambiensis</name>
    <dbReference type="NCBI Taxonomy" id="67801"/>
    <lineage>
        <taxon>Eukaryota</taxon>
        <taxon>Metazoa</taxon>
        <taxon>Ecdysozoa</taxon>
        <taxon>Arthropoda</taxon>
        <taxon>Hexapoda</taxon>
        <taxon>Insecta</taxon>
        <taxon>Pterygota</taxon>
        <taxon>Neoptera</taxon>
        <taxon>Endopterygota</taxon>
        <taxon>Diptera</taxon>
        <taxon>Brachycera</taxon>
        <taxon>Muscomorpha</taxon>
        <taxon>Hippoboscoidea</taxon>
        <taxon>Glossinidae</taxon>
        <taxon>Glossina</taxon>
    </lineage>
</organism>
<dbReference type="EMBL" id="JXJN01005326">
    <property type="status" value="NOT_ANNOTATED_CDS"/>
    <property type="molecule type" value="Genomic_DNA"/>
</dbReference>
<name>A0A1B0AXN2_9MUSC</name>
<dbReference type="EnsemblMetazoa" id="GPPI012170-RA">
    <property type="protein sequence ID" value="GPPI012170-PA"/>
    <property type="gene ID" value="GPPI012170"/>
</dbReference>
<evidence type="ECO:0000313" key="2">
    <source>
        <dbReference type="Proteomes" id="UP000092460"/>
    </source>
</evidence>
<protein>
    <submittedName>
        <fullName evidence="1">Uncharacterized protein</fullName>
    </submittedName>
</protein>
<sequence>MAAQAGKLFYNYEYKNAFKILNKVLKNDRFHKAALTIQIDRLIEFGDYTAYCVHALLDNLHKGLALNRECVVTSTILNPCIEDLMNEDPVIIKLMKFVVKTMYNHHRHDKVARLQEFSKLILLKGRHRHWL</sequence>